<sequence>MPGRQHDAINDLIRTHPDLALWALRTVAGADVVTSGRLRVHKGELNDRISTDRQADTLFVDGPFHSPHRLLISEVETRLTKAKLEQCARYGAILLVQYNKPVHVVMFTPDPRADRFSAPVTITRGDVSVALKPVIVGPAQLPVITEPAQVAADPALATLAVMAHGLEKDVGPAYLEGLDAIETEHAMRYFDYATNMSAVSVRTQLEQLMTTTDLPLRSEFAKRHIAQGKVEGEVICLFAVLEARGLTVSSAAKDRINTCDDPDQLRAWVQRAAVAETTDQIFD</sequence>
<dbReference type="RefSeq" id="WP_153537179.1">
    <property type="nucleotide sequence ID" value="NZ_WEGH01000003.1"/>
</dbReference>
<dbReference type="OrthoDB" id="3539696at2"/>
<proteinExistence type="predicted"/>
<organism evidence="1 2">
    <name type="scientific">Actinomadura macrotermitis</name>
    <dbReference type="NCBI Taxonomy" id="2585200"/>
    <lineage>
        <taxon>Bacteria</taxon>
        <taxon>Bacillati</taxon>
        <taxon>Actinomycetota</taxon>
        <taxon>Actinomycetes</taxon>
        <taxon>Streptosporangiales</taxon>
        <taxon>Thermomonosporaceae</taxon>
        <taxon>Actinomadura</taxon>
    </lineage>
</organism>
<accession>A0A7K0C1V5</accession>
<dbReference type="AlphaFoldDB" id="A0A7K0C1V5"/>
<reference evidence="1 2" key="1">
    <citation type="submission" date="2019-10" db="EMBL/GenBank/DDBJ databases">
        <title>Actinomadura rubteroloni sp. nov. and Actinomadura macrotermitis sp. nov., isolated from the gut of fungus growing-termite Macrotermes natalensis.</title>
        <authorList>
            <person name="Benndorf R."/>
            <person name="Martin K."/>
            <person name="Kuefner M."/>
            <person name="De Beer W."/>
            <person name="Kaster A.-K."/>
            <person name="Vollmers J."/>
            <person name="Poulsen M."/>
            <person name="Beemelmanns C."/>
        </authorList>
    </citation>
    <scope>NUCLEOTIDE SEQUENCE [LARGE SCALE GENOMIC DNA]</scope>
    <source>
        <strain evidence="1 2">RB68</strain>
    </source>
</reference>
<keyword evidence="2" id="KW-1185">Reference proteome</keyword>
<comment type="caution">
    <text evidence="1">The sequence shown here is derived from an EMBL/GenBank/DDBJ whole genome shotgun (WGS) entry which is preliminary data.</text>
</comment>
<protein>
    <submittedName>
        <fullName evidence="1">Uncharacterized protein</fullName>
    </submittedName>
</protein>
<evidence type="ECO:0000313" key="1">
    <source>
        <dbReference type="EMBL" id="MQY07409.1"/>
    </source>
</evidence>
<dbReference type="EMBL" id="WEGH01000003">
    <property type="protein sequence ID" value="MQY07409.1"/>
    <property type="molecule type" value="Genomic_DNA"/>
</dbReference>
<dbReference type="Proteomes" id="UP000487268">
    <property type="component" value="Unassembled WGS sequence"/>
</dbReference>
<name>A0A7K0C1V5_9ACTN</name>
<gene>
    <name evidence="1" type="ORF">ACRB68_55090</name>
</gene>
<evidence type="ECO:0000313" key="2">
    <source>
        <dbReference type="Proteomes" id="UP000487268"/>
    </source>
</evidence>